<reference evidence="2" key="1">
    <citation type="journal article" date="2012" name="Nat. Biotechnol.">
        <title>Reference genome sequence of the model plant Setaria.</title>
        <authorList>
            <person name="Bennetzen J.L."/>
            <person name="Schmutz J."/>
            <person name="Wang H."/>
            <person name="Percifield R."/>
            <person name="Hawkins J."/>
            <person name="Pontaroli A.C."/>
            <person name="Estep M."/>
            <person name="Feng L."/>
            <person name="Vaughn J.N."/>
            <person name="Grimwood J."/>
            <person name="Jenkins J."/>
            <person name="Barry K."/>
            <person name="Lindquist E."/>
            <person name="Hellsten U."/>
            <person name="Deshpande S."/>
            <person name="Wang X."/>
            <person name="Wu X."/>
            <person name="Mitros T."/>
            <person name="Triplett J."/>
            <person name="Yang X."/>
            <person name="Ye C.Y."/>
            <person name="Mauro-Herrera M."/>
            <person name="Wang L."/>
            <person name="Li P."/>
            <person name="Sharma M."/>
            <person name="Sharma R."/>
            <person name="Ronald P.C."/>
            <person name="Panaud O."/>
            <person name="Kellogg E.A."/>
            <person name="Brutnell T.P."/>
            <person name="Doust A.N."/>
            <person name="Tuskan G.A."/>
            <person name="Rokhsar D."/>
            <person name="Devos K.M."/>
        </authorList>
    </citation>
    <scope>NUCLEOTIDE SEQUENCE [LARGE SCALE GENOMIC DNA]</scope>
    <source>
        <strain evidence="2">cv. Yugu1</strain>
    </source>
</reference>
<name>K4ANZ3_SETIT</name>
<dbReference type="AlphaFoldDB" id="K4ANZ3"/>
<dbReference type="EMBL" id="AGNK02005565">
    <property type="status" value="NOT_ANNOTATED_CDS"/>
    <property type="molecule type" value="Genomic_DNA"/>
</dbReference>
<dbReference type="EnsemblPlants" id="KQK88730">
    <property type="protein sequence ID" value="KQK88730"/>
    <property type="gene ID" value="SETIT_040641mg"/>
</dbReference>
<protein>
    <submittedName>
        <fullName evidence="1">Uncharacterized protein</fullName>
    </submittedName>
</protein>
<dbReference type="Gramene" id="KQK88730">
    <property type="protein sequence ID" value="KQK88730"/>
    <property type="gene ID" value="SETIT_040641mg"/>
</dbReference>
<keyword evidence="2" id="KW-1185">Reference proteome</keyword>
<proteinExistence type="predicted"/>
<dbReference type="HOGENOM" id="CLU_3352012_0_0_1"/>
<accession>K4ANZ3</accession>
<organism evidence="1 2">
    <name type="scientific">Setaria italica</name>
    <name type="common">Foxtail millet</name>
    <name type="synonym">Panicum italicum</name>
    <dbReference type="NCBI Taxonomy" id="4555"/>
    <lineage>
        <taxon>Eukaryota</taxon>
        <taxon>Viridiplantae</taxon>
        <taxon>Streptophyta</taxon>
        <taxon>Embryophyta</taxon>
        <taxon>Tracheophyta</taxon>
        <taxon>Spermatophyta</taxon>
        <taxon>Magnoliopsida</taxon>
        <taxon>Liliopsida</taxon>
        <taxon>Poales</taxon>
        <taxon>Poaceae</taxon>
        <taxon>PACMAD clade</taxon>
        <taxon>Panicoideae</taxon>
        <taxon>Panicodae</taxon>
        <taxon>Paniceae</taxon>
        <taxon>Cenchrinae</taxon>
        <taxon>Setaria</taxon>
    </lineage>
</organism>
<sequence length="37" mass="4314">MQQLRILKQGEAPKSKAKANRHIYILNKLCVLTYMVI</sequence>
<dbReference type="InParanoid" id="K4ANZ3"/>
<evidence type="ECO:0000313" key="2">
    <source>
        <dbReference type="Proteomes" id="UP000004995"/>
    </source>
</evidence>
<evidence type="ECO:0000313" key="1">
    <source>
        <dbReference type="EnsemblPlants" id="KQK88730"/>
    </source>
</evidence>
<dbReference type="Proteomes" id="UP000004995">
    <property type="component" value="Unassembled WGS sequence"/>
</dbReference>
<reference evidence="1" key="2">
    <citation type="submission" date="2018-08" db="UniProtKB">
        <authorList>
            <consortium name="EnsemblPlants"/>
        </authorList>
    </citation>
    <scope>IDENTIFICATION</scope>
    <source>
        <strain evidence="1">Yugu1</strain>
    </source>
</reference>